<name>U4KXH4_PYROM</name>
<dbReference type="EMBL" id="HF935319">
    <property type="protein sequence ID" value="CCX06852.1"/>
    <property type="molecule type" value="Genomic_DNA"/>
</dbReference>
<dbReference type="Proteomes" id="UP000018144">
    <property type="component" value="Unassembled WGS sequence"/>
</dbReference>
<sequence length="45" mass="5397">MKVWFVSNRDHWVITKYCYSQYVSEIIQPMMHITCPSRNLIPLAP</sequence>
<protein>
    <submittedName>
        <fullName evidence="1">Uncharacterized protein</fullName>
    </submittedName>
</protein>
<dbReference type="AlphaFoldDB" id="U4KXH4"/>
<keyword evidence="2" id="KW-1185">Reference proteome</keyword>
<accession>U4KXH4</accession>
<organism evidence="1 2">
    <name type="scientific">Pyronema omphalodes (strain CBS 100304)</name>
    <name type="common">Pyronema confluens</name>
    <dbReference type="NCBI Taxonomy" id="1076935"/>
    <lineage>
        <taxon>Eukaryota</taxon>
        <taxon>Fungi</taxon>
        <taxon>Dikarya</taxon>
        <taxon>Ascomycota</taxon>
        <taxon>Pezizomycotina</taxon>
        <taxon>Pezizomycetes</taxon>
        <taxon>Pezizales</taxon>
        <taxon>Pyronemataceae</taxon>
        <taxon>Pyronema</taxon>
    </lineage>
</organism>
<gene>
    <name evidence="1" type="ORF">PCON_06439</name>
</gene>
<proteinExistence type="predicted"/>
<evidence type="ECO:0000313" key="1">
    <source>
        <dbReference type="EMBL" id="CCX06852.1"/>
    </source>
</evidence>
<evidence type="ECO:0000313" key="2">
    <source>
        <dbReference type="Proteomes" id="UP000018144"/>
    </source>
</evidence>
<reference evidence="1 2" key="1">
    <citation type="journal article" date="2013" name="PLoS Genet.">
        <title>The genome and development-dependent transcriptomes of Pyronema confluens: a window into fungal evolution.</title>
        <authorList>
            <person name="Traeger S."/>
            <person name="Altegoer F."/>
            <person name="Freitag M."/>
            <person name="Gabaldon T."/>
            <person name="Kempken F."/>
            <person name="Kumar A."/>
            <person name="Marcet-Houben M."/>
            <person name="Poggeler S."/>
            <person name="Stajich J.E."/>
            <person name="Nowrousian M."/>
        </authorList>
    </citation>
    <scope>NUCLEOTIDE SEQUENCE [LARGE SCALE GENOMIC DNA]</scope>
    <source>
        <strain evidence="2">CBS 100304</strain>
        <tissue evidence="1">Vegetative mycelium</tissue>
    </source>
</reference>